<gene>
    <name evidence="1" type="ORF">METZ01_LOCUS54469</name>
</gene>
<protein>
    <submittedName>
        <fullName evidence="1">Uncharacterized protein</fullName>
    </submittedName>
</protein>
<proteinExistence type="predicted"/>
<dbReference type="InterPro" id="IPR046070">
    <property type="entry name" value="DUF6029"/>
</dbReference>
<reference evidence="1" key="1">
    <citation type="submission" date="2018-05" db="EMBL/GenBank/DDBJ databases">
        <authorList>
            <person name="Lanie J.A."/>
            <person name="Ng W.-L."/>
            <person name="Kazmierczak K.M."/>
            <person name="Andrzejewski T.M."/>
            <person name="Davidsen T.M."/>
            <person name="Wayne K.J."/>
            <person name="Tettelin H."/>
            <person name="Glass J.I."/>
            <person name="Rusch D."/>
            <person name="Podicherti R."/>
            <person name="Tsui H.-C.T."/>
            <person name="Winkler M.E."/>
        </authorList>
    </citation>
    <scope>NUCLEOTIDE SEQUENCE</scope>
</reference>
<dbReference type="EMBL" id="UINC01002921">
    <property type="protein sequence ID" value="SVA01615.1"/>
    <property type="molecule type" value="Genomic_DNA"/>
</dbReference>
<dbReference type="Pfam" id="PF19494">
    <property type="entry name" value="DUF6029"/>
    <property type="match status" value="2"/>
</dbReference>
<organism evidence="1">
    <name type="scientific">marine metagenome</name>
    <dbReference type="NCBI Taxonomy" id="408172"/>
    <lineage>
        <taxon>unclassified sequences</taxon>
        <taxon>metagenomes</taxon>
        <taxon>ecological metagenomes</taxon>
    </lineage>
</organism>
<dbReference type="AlphaFoldDB" id="A0A381SC02"/>
<accession>A0A381SC02</accession>
<sequence>MIRKILYFAFTSLVWADGIDYNAAITVNYGDSYDFYSYTENRFDLNLFYNNVQAWVQYEYSNPPEIGFPINDIRKFRIEYKPLDFTIKLGDIYEFWGRGLVLNQFDDQVTNFDNGTRGLFLGYSKGPITISHINGNTDIWQLGNDLRIPYYKHAHNMYANQVQYELNSLSLGFTQLHSKETHQKIFGEAFVNHKLNGIYASWTGANADLFLEYADKKATEKTNIIENIPHDTLKNGYGIYSNLNIYLGNWGLSTEYKRYAFDKGHSDFTVDDYGNQIDFQTMPTLVREQNSTLMGRVTHQYNYNDERGVQFALNGTLPNGYYLLAQYSQLSRNEEWQSVTSINWNGTSVDGYLPSSDPSAIPYWENYQEMNGYHFDDKLYFKLGRGENYEVLELMRYFEGEGESITENWVYTDSIEWNNGWFYTDSVLGSIDTSNYSIEAKLWQESRSITFPFELSYTFDNGYSVGLNFEYQERKIRNVTRGNATTFNYSDSTWLLVNPENPDTSFIVYDTQFSDGDKQYNTQFNRMISLTLSKASNWSVTLSHDQTNAFEGLRSIDPYYNPLEALVYGDIKYFTGKRDKSDPPGFIQKRWVSVKIDYSLTPSQRISVQYGSIKGGLFCSNGVCRIIPPFNDGLTISYTAVF</sequence>
<evidence type="ECO:0000313" key="1">
    <source>
        <dbReference type="EMBL" id="SVA01615.1"/>
    </source>
</evidence>
<name>A0A381SC02_9ZZZZ</name>